<accession>A0A9J5YMH7</accession>
<feature type="non-terminal residue" evidence="1">
    <location>
        <position position="84"/>
    </location>
</feature>
<dbReference type="OrthoDB" id="990194at2759"/>
<dbReference type="AlphaFoldDB" id="A0A9J5YMH7"/>
<evidence type="ECO:0000313" key="1">
    <source>
        <dbReference type="EMBL" id="KAG5600332.1"/>
    </source>
</evidence>
<reference evidence="1 2" key="1">
    <citation type="submission" date="2020-09" db="EMBL/GenBank/DDBJ databases">
        <title>De no assembly of potato wild relative species, Solanum commersonii.</title>
        <authorList>
            <person name="Cho K."/>
        </authorList>
    </citation>
    <scope>NUCLEOTIDE SEQUENCE [LARGE SCALE GENOMIC DNA]</scope>
    <source>
        <strain evidence="1">LZ3.2</strain>
        <tissue evidence="1">Leaf</tissue>
    </source>
</reference>
<comment type="caution">
    <text evidence="1">The sequence shown here is derived from an EMBL/GenBank/DDBJ whole genome shotgun (WGS) entry which is preliminary data.</text>
</comment>
<evidence type="ECO:0000313" key="2">
    <source>
        <dbReference type="Proteomes" id="UP000824120"/>
    </source>
</evidence>
<keyword evidence="2" id="KW-1185">Reference proteome</keyword>
<organism evidence="1 2">
    <name type="scientific">Solanum commersonii</name>
    <name type="common">Commerson's wild potato</name>
    <name type="synonym">Commerson's nightshade</name>
    <dbReference type="NCBI Taxonomy" id="4109"/>
    <lineage>
        <taxon>Eukaryota</taxon>
        <taxon>Viridiplantae</taxon>
        <taxon>Streptophyta</taxon>
        <taxon>Embryophyta</taxon>
        <taxon>Tracheophyta</taxon>
        <taxon>Spermatophyta</taxon>
        <taxon>Magnoliopsida</taxon>
        <taxon>eudicotyledons</taxon>
        <taxon>Gunneridae</taxon>
        <taxon>Pentapetalae</taxon>
        <taxon>asterids</taxon>
        <taxon>lamiids</taxon>
        <taxon>Solanales</taxon>
        <taxon>Solanaceae</taxon>
        <taxon>Solanoideae</taxon>
        <taxon>Solaneae</taxon>
        <taxon>Solanum</taxon>
    </lineage>
</organism>
<proteinExistence type="predicted"/>
<dbReference type="EMBL" id="JACXVP010000006">
    <property type="protein sequence ID" value="KAG5600332.1"/>
    <property type="molecule type" value="Genomic_DNA"/>
</dbReference>
<gene>
    <name evidence="1" type="ORF">H5410_031702</name>
</gene>
<dbReference type="Proteomes" id="UP000824120">
    <property type="component" value="Chromosome 6"/>
</dbReference>
<sequence>LRCEKFHFEMAGTCFATFSLWKLKKTNLPRKSESPAIGLLRKREEFVGLLRGLRPWKVGAKNRVDAIFELFRCLFCAPIEMEKL</sequence>
<name>A0A9J5YMH7_SOLCO</name>
<protein>
    <submittedName>
        <fullName evidence="1">Uncharacterized protein</fullName>
    </submittedName>
</protein>